<reference evidence="3" key="1">
    <citation type="submission" date="2020-07" db="EMBL/GenBank/DDBJ databases">
        <title>Genome sequence and genetic diversity analysis of an under-domesticated orphan crop, white fonio (Digitaria exilis).</title>
        <authorList>
            <person name="Bennetzen J.L."/>
            <person name="Chen S."/>
            <person name="Ma X."/>
            <person name="Wang X."/>
            <person name="Yssel A.E.J."/>
            <person name="Chaluvadi S.R."/>
            <person name="Johnson M."/>
            <person name="Gangashetty P."/>
            <person name="Hamidou F."/>
            <person name="Sanogo M.D."/>
            <person name="Zwaenepoel A."/>
            <person name="Wallace J."/>
            <person name="Van De Peer Y."/>
            <person name="Van Deynze A."/>
        </authorList>
    </citation>
    <scope>NUCLEOTIDE SEQUENCE</scope>
    <source>
        <tissue evidence="3">Leaves</tissue>
    </source>
</reference>
<keyword evidence="1" id="KW-0732">Signal</keyword>
<dbReference type="InterPro" id="IPR016140">
    <property type="entry name" value="Bifunc_inhib/LTP/seed_store"/>
</dbReference>
<dbReference type="PANTHER" id="PTHR33286:SF44">
    <property type="entry name" value="5A2 PROTEIN"/>
    <property type="match status" value="1"/>
</dbReference>
<feature type="domain" description="Bifunctional inhibitor/plant lipid transfer protein/seed storage helical" evidence="2">
    <location>
        <begin position="12"/>
        <end position="105"/>
    </location>
</feature>
<gene>
    <name evidence="3" type="ORF">HU200_036643</name>
</gene>
<proteinExistence type="predicted"/>
<dbReference type="PANTHER" id="PTHR33286">
    <property type="entry name" value="BIFUNCTIONAL INHIBITOR/LIPID-TRANSFER PROTEIN/SEED STORAGE 2S ALBUMIN SUPERFAMILY PROTEIN"/>
    <property type="match status" value="1"/>
</dbReference>
<dbReference type="Pfam" id="PF14368">
    <property type="entry name" value="LTP_2"/>
    <property type="match status" value="1"/>
</dbReference>
<feature type="signal peptide" evidence="1">
    <location>
        <begin position="1"/>
        <end position="27"/>
    </location>
</feature>
<dbReference type="OrthoDB" id="654726at2759"/>
<evidence type="ECO:0000256" key="1">
    <source>
        <dbReference type="SAM" id="SignalP"/>
    </source>
</evidence>
<sequence>MVAMKVIFRLIVFVLVFAMFVTHQAQGEGDCHTEILIIMMNCKVTIEYGDAFVDPSEKCHSLVKLYDTDCICHSFTLEGQTLVDARKAIKPALICGKPLPIGSICGSK</sequence>
<evidence type="ECO:0000313" key="4">
    <source>
        <dbReference type="Proteomes" id="UP000636709"/>
    </source>
</evidence>
<organism evidence="3 4">
    <name type="scientific">Digitaria exilis</name>
    <dbReference type="NCBI Taxonomy" id="1010633"/>
    <lineage>
        <taxon>Eukaryota</taxon>
        <taxon>Viridiplantae</taxon>
        <taxon>Streptophyta</taxon>
        <taxon>Embryophyta</taxon>
        <taxon>Tracheophyta</taxon>
        <taxon>Spermatophyta</taxon>
        <taxon>Magnoliopsida</taxon>
        <taxon>Liliopsida</taxon>
        <taxon>Poales</taxon>
        <taxon>Poaceae</taxon>
        <taxon>PACMAD clade</taxon>
        <taxon>Panicoideae</taxon>
        <taxon>Panicodae</taxon>
        <taxon>Paniceae</taxon>
        <taxon>Anthephorinae</taxon>
        <taxon>Digitaria</taxon>
    </lineage>
</organism>
<protein>
    <recommendedName>
        <fullName evidence="2">Bifunctional inhibitor/plant lipid transfer protein/seed storage helical domain-containing protein</fullName>
    </recommendedName>
</protein>
<dbReference type="AlphaFoldDB" id="A0A835BH23"/>
<evidence type="ECO:0000259" key="2">
    <source>
        <dbReference type="Pfam" id="PF14368"/>
    </source>
</evidence>
<dbReference type="EMBL" id="JACEFO010001880">
    <property type="protein sequence ID" value="KAF8696995.1"/>
    <property type="molecule type" value="Genomic_DNA"/>
</dbReference>
<evidence type="ECO:0000313" key="3">
    <source>
        <dbReference type="EMBL" id="KAF8696995.1"/>
    </source>
</evidence>
<keyword evidence="4" id="KW-1185">Reference proteome</keyword>
<name>A0A835BH23_9POAL</name>
<feature type="chain" id="PRO_5032715232" description="Bifunctional inhibitor/plant lipid transfer protein/seed storage helical domain-containing protein" evidence="1">
    <location>
        <begin position="28"/>
        <end position="108"/>
    </location>
</feature>
<comment type="caution">
    <text evidence="3">The sequence shown here is derived from an EMBL/GenBank/DDBJ whole genome shotgun (WGS) entry which is preliminary data.</text>
</comment>
<accession>A0A835BH23</accession>
<dbReference type="Proteomes" id="UP000636709">
    <property type="component" value="Unassembled WGS sequence"/>
</dbReference>